<dbReference type="EMBL" id="CM056742">
    <property type="protein sequence ID" value="KAJ8680852.1"/>
    <property type="molecule type" value="Genomic_DNA"/>
</dbReference>
<sequence length="386" mass="45311">MDTIAIHNIPVVKSKYGPELTLCRILRPLFHLVRFLGLAPFNFVEKYSILHLEPSTRACICSLCSMLINTYMVMTVTRDLLALNRKQKVQHYIEICKVLLNYIVLMMELVRSITTRQQLIKVWDRIQVFDESLQLLLGYDEISSKKRLPKSHTYQSMIIHLQRCVWIIFAISTVGWTAVNVLGMYAYHETYLRNISYMIPYVLTFIVALKFCGLVYLINQRLSLLIDYLSHKRGKKFRESDEDETTIEMIETMLRQLERVCEYLNGIYTWPLLYLLYNIFCHLLSNSYSIALRFMIRMEHGEHWPSILCRLSWFFMFSIQLGLIHLMCHSVSLKKSDLFHISREVRFTAADCFQINLGTLASTVKHLVTYLVILLQMDPDSGIPHK</sequence>
<name>A0ACC2PBN9_9HYME</name>
<keyword evidence="2" id="KW-1185">Reference proteome</keyword>
<gene>
    <name evidence="1" type="ORF">QAD02_016639</name>
</gene>
<accession>A0ACC2PBN9</accession>
<organism evidence="1 2">
    <name type="scientific">Eretmocerus hayati</name>
    <dbReference type="NCBI Taxonomy" id="131215"/>
    <lineage>
        <taxon>Eukaryota</taxon>
        <taxon>Metazoa</taxon>
        <taxon>Ecdysozoa</taxon>
        <taxon>Arthropoda</taxon>
        <taxon>Hexapoda</taxon>
        <taxon>Insecta</taxon>
        <taxon>Pterygota</taxon>
        <taxon>Neoptera</taxon>
        <taxon>Endopterygota</taxon>
        <taxon>Hymenoptera</taxon>
        <taxon>Apocrita</taxon>
        <taxon>Proctotrupomorpha</taxon>
        <taxon>Chalcidoidea</taxon>
        <taxon>Aphelinidae</taxon>
        <taxon>Aphelininae</taxon>
        <taxon>Eretmocerus</taxon>
    </lineage>
</organism>
<evidence type="ECO:0000313" key="1">
    <source>
        <dbReference type="EMBL" id="KAJ8680852.1"/>
    </source>
</evidence>
<reference evidence="1" key="1">
    <citation type="submission" date="2023-04" db="EMBL/GenBank/DDBJ databases">
        <title>A chromosome-level genome assembly of the parasitoid wasp Eretmocerus hayati.</title>
        <authorList>
            <person name="Zhong Y."/>
            <person name="Liu S."/>
            <person name="Liu Y."/>
        </authorList>
    </citation>
    <scope>NUCLEOTIDE SEQUENCE</scope>
    <source>
        <strain evidence="1">ZJU_SS_LIU_2023</strain>
    </source>
</reference>
<dbReference type="Proteomes" id="UP001239111">
    <property type="component" value="Chromosome 2"/>
</dbReference>
<protein>
    <submittedName>
        <fullName evidence="1">Uncharacterized protein</fullName>
    </submittedName>
</protein>
<evidence type="ECO:0000313" key="2">
    <source>
        <dbReference type="Proteomes" id="UP001239111"/>
    </source>
</evidence>
<proteinExistence type="predicted"/>
<comment type="caution">
    <text evidence="1">The sequence shown here is derived from an EMBL/GenBank/DDBJ whole genome shotgun (WGS) entry which is preliminary data.</text>
</comment>